<dbReference type="OrthoDB" id="7606993at2759"/>
<dbReference type="Proteomes" id="UP000515204">
    <property type="component" value="Unplaced"/>
</dbReference>
<organism evidence="1 2">
    <name type="scientific">Dinoponera quadriceps</name>
    <name type="common">South American ant</name>
    <dbReference type="NCBI Taxonomy" id="609295"/>
    <lineage>
        <taxon>Eukaryota</taxon>
        <taxon>Metazoa</taxon>
        <taxon>Ecdysozoa</taxon>
        <taxon>Arthropoda</taxon>
        <taxon>Hexapoda</taxon>
        <taxon>Insecta</taxon>
        <taxon>Pterygota</taxon>
        <taxon>Neoptera</taxon>
        <taxon>Endopterygota</taxon>
        <taxon>Hymenoptera</taxon>
        <taxon>Apocrita</taxon>
        <taxon>Aculeata</taxon>
        <taxon>Formicoidea</taxon>
        <taxon>Formicidae</taxon>
        <taxon>Ponerinae</taxon>
        <taxon>Ponerini</taxon>
        <taxon>Dinoponera</taxon>
    </lineage>
</organism>
<reference evidence="2 3" key="1">
    <citation type="submission" date="2025-04" db="UniProtKB">
        <authorList>
            <consortium name="RefSeq"/>
        </authorList>
    </citation>
    <scope>IDENTIFICATION</scope>
</reference>
<gene>
    <name evidence="2 3" type="primary">LOC106748092</name>
</gene>
<dbReference type="GeneID" id="106748092"/>
<evidence type="ECO:0000313" key="2">
    <source>
        <dbReference type="RefSeq" id="XP_014481780.1"/>
    </source>
</evidence>
<dbReference type="RefSeq" id="XP_014481781.1">
    <property type="nucleotide sequence ID" value="XM_014626295.1"/>
</dbReference>
<evidence type="ECO:0000313" key="3">
    <source>
        <dbReference type="RefSeq" id="XP_014481781.1"/>
    </source>
</evidence>
<accession>A0A6P3XTF3</accession>
<dbReference type="RefSeq" id="XP_014481780.1">
    <property type="nucleotide sequence ID" value="XM_014626294.1"/>
</dbReference>
<dbReference type="AlphaFoldDB" id="A0A6P3XTF3"/>
<keyword evidence="1" id="KW-1185">Reference proteome</keyword>
<proteinExistence type="predicted"/>
<sequence>MLSNNQVLGQIKFNICLYVFQEGSTELPSPMEHQVKDACCSFCERQKVSTPTSDNYRYYSVCMDKKRYFCDSCAPLDCKKVIRKINVAHTKGLQCSNCGVSLQVIEAKVPLKSTVYPKCGRLQKHTASHSSM</sequence>
<protein>
    <submittedName>
        <fullName evidence="2 3">Uncharacterized protein LOC106748092</fullName>
    </submittedName>
</protein>
<evidence type="ECO:0000313" key="1">
    <source>
        <dbReference type="Proteomes" id="UP000515204"/>
    </source>
</evidence>
<name>A0A6P3XTF3_DINQU</name>
<dbReference type="KEGG" id="dqu:106748092"/>